<dbReference type="GeneID" id="94840211"/>
<dbReference type="InterPro" id="IPR016024">
    <property type="entry name" value="ARM-type_fold"/>
</dbReference>
<dbReference type="RefSeq" id="XP_068358130.1">
    <property type="nucleotide sequence ID" value="XM_068505507.1"/>
</dbReference>
<dbReference type="Proteomes" id="UP000179807">
    <property type="component" value="Unassembled WGS sequence"/>
</dbReference>
<keyword evidence="2" id="KW-1185">Reference proteome</keyword>
<dbReference type="VEuPathDB" id="TrichDB:TRFO_27380"/>
<dbReference type="OrthoDB" id="10598405at2759"/>
<proteinExistence type="predicted"/>
<organism evidence="1 2">
    <name type="scientific">Tritrichomonas foetus</name>
    <dbReference type="NCBI Taxonomy" id="1144522"/>
    <lineage>
        <taxon>Eukaryota</taxon>
        <taxon>Metamonada</taxon>
        <taxon>Parabasalia</taxon>
        <taxon>Tritrichomonadida</taxon>
        <taxon>Tritrichomonadidae</taxon>
        <taxon>Tritrichomonas</taxon>
    </lineage>
</organism>
<evidence type="ECO:0000313" key="1">
    <source>
        <dbReference type="EMBL" id="OHT04994.1"/>
    </source>
</evidence>
<evidence type="ECO:0000313" key="2">
    <source>
        <dbReference type="Proteomes" id="UP000179807"/>
    </source>
</evidence>
<gene>
    <name evidence="1" type="ORF">TRFO_27380</name>
</gene>
<dbReference type="AlphaFoldDB" id="A0A1J4K208"/>
<name>A0A1J4K208_9EUKA</name>
<accession>A0A1J4K208</accession>
<dbReference type="SUPFAM" id="SSF48371">
    <property type="entry name" value="ARM repeat"/>
    <property type="match status" value="1"/>
</dbReference>
<protein>
    <submittedName>
        <fullName evidence="1">Uncharacterized protein</fullName>
    </submittedName>
</protein>
<reference evidence="1" key="1">
    <citation type="submission" date="2016-10" db="EMBL/GenBank/DDBJ databases">
        <authorList>
            <person name="Benchimol M."/>
            <person name="Almeida L.G."/>
            <person name="Vasconcelos A.T."/>
            <person name="Perreira-Neves A."/>
            <person name="Rosa I.A."/>
            <person name="Tasca T."/>
            <person name="Bogo M.R."/>
            <person name="de Souza W."/>
        </authorList>
    </citation>
    <scope>NUCLEOTIDE SEQUENCE [LARGE SCALE GENOMIC DNA]</scope>
    <source>
        <strain evidence="1">K</strain>
    </source>
</reference>
<sequence length="810" mass="93022">MNLSEEERQTAGQFSNFVKRYMDAINKKGEFPDPIDPEKLWKLIFNASSKDPTQFFSQLFPCLSFYHSVVPEFSSEIPEFLLDGLEKLKSLTNNQSLVTSIKPYIRLIPFLEIESILSIFEISISILKSYLKAHTNQIPKTFLNTFNDVVIEDCTRDTFDGIVDYFKEMVDSDDSAEVILILSYFALDFVKIDENLEDFIRDTIMNALESEDELMVICGFNLLNKYSSHFQFEPKSAPPTEFLTNAIFPRLTSQLGISKVAHRAAKSLIKNSIFQDEEVLNQLLDLFDSYPSTLHNSFFSLLHVVLYPVSDTQEIEYNPQMAKLKPIRSFVVNTLQNRQEPLIKGHCINVISDLMSIKKSFVKNCYKLAYEEAKKIIGRRLIAVYHLISPLLVAMYDCNDECKKEISKFIPMMCDSLTNSKVLTTKNRLDLAIDLASLCNKGACPPPPVLPQFAQSSLGSKYPNESLRAACIVMEIVNFLNKKSAKVIYERLYEHARSASDDESLSFFIRVMRKMMKRYNIDSPSKKIFLEMILKMEHPLKQNQPPIALSEFTKFIVTFIKCYNDSSIFIFHNYKNFLNCAPVNDMAGFLMVVIAALNTKKLKKEDIDEIWKYCQKIFKKGNVFSCAESIVAAISTLKAAFDVSPGALQPLDEKVNMVAKFIEHVDIEMQLSEQMQQMLSIAPNVCDFVLDVYGNDANVDINEDLLTVIIKLLPFPDDVKYNESIIKSLLKIVLIERFSRYKFKIIRIIASYLLLDKKDLDEFKFSKEILDKMKFSLKKIATESPGNLEKIGKHFHNQKRDMPLLRELVK</sequence>
<dbReference type="EMBL" id="MLAK01000773">
    <property type="protein sequence ID" value="OHT04994.1"/>
    <property type="molecule type" value="Genomic_DNA"/>
</dbReference>
<comment type="caution">
    <text evidence="1">The sequence shown here is derived from an EMBL/GenBank/DDBJ whole genome shotgun (WGS) entry which is preliminary data.</text>
</comment>